<proteinExistence type="predicted"/>
<gene>
    <name evidence="1" type="ORF">DN062_18450</name>
</gene>
<dbReference type="InterPro" id="IPR013783">
    <property type="entry name" value="Ig-like_fold"/>
</dbReference>
<accession>A0A364NH69</accession>
<dbReference type="AlphaFoldDB" id="A0A364NH69"/>
<comment type="caution">
    <text evidence="1">The sequence shown here is derived from an EMBL/GenBank/DDBJ whole genome shotgun (WGS) entry which is preliminary data.</text>
</comment>
<dbReference type="EMBL" id="QKRX01000051">
    <property type="protein sequence ID" value="RAU16394.1"/>
    <property type="molecule type" value="Genomic_DNA"/>
</dbReference>
<dbReference type="Proteomes" id="UP000250744">
    <property type="component" value="Unassembled WGS sequence"/>
</dbReference>
<sequence length="176" mass="17897">NTVNLVITDQQGNEVILNDVALDADGNFSVEADLSGLIDGPLDVVASATDNNGNPITGTDNAELDAIAAQITVETEVDNAGPTIDVTGDTTDIPVGSELVVTITDQEGNTVTTTAIVEEDGSYTVTDLDITDLTDGDLDITVTGTDNNGNPVTGTAEDALDSTASSIQVTADVDNA</sequence>
<feature type="non-terminal residue" evidence="1">
    <location>
        <position position="176"/>
    </location>
</feature>
<keyword evidence="2" id="KW-1185">Reference proteome</keyword>
<protein>
    <recommendedName>
        <fullName evidence="3">Bacterial Ig-like domain-containing protein</fullName>
    </recommendedName>
</protein>
<feature type="non-terminal residue" evidence="1">
    <location>
        <position position="1"/>
    </location>
</feature>
<evidence type="ECO:0000313" key="1">
    <source>
        <dbReference type="EMBL" id="RAU16394.1"/>
    </source>
</evidence>
<name>A0A364NH69_9GAMM</name>
<evidence type="ECO:0008006" key="3">
    <source>
        <dbReference type="Google" id="ProtNLM"/>
    </source>
</evidence>
<dbReference type="Gene3D" id="2.60.40.10">
    <property type="entry name" value="Immunoglobulins"/>
    <property type="match status" value="2"/>
</dbReference>
<reference evidence="1 2" key="1">
    <citation type="submission" date="2018-06" db="EMBL/GenBank/DDBJ databases">
        <title>Nitrincola tibetense sp. nov., isolated from Lake XuguoCo on Tibetan Plateau.</title>
        <authorList>
            <person name="Xing P."/>
        </authorList>
    </citation>
    <scope>NUCLEOTIDE SEQUENCE [LARGE SCALE GENOMIC DNA]</scope>
    <source>
        <strain evidence="2">xg18</strain>
    </source>
</reference>
<organism evidence="1 2">
    <name type="scientific">Nitrincola tibetensis</name>
    <dbReference type="NCBI Taxonomy" id="2219697"/>
    <lineage>
        <taxon>Bacteria</taxon>
        <taxon>Pseudomonadati</taxon>
        <taxon>Pseudomonadota</taxon>
        <taxon>Gammaproteobacteria</taxon>
        <taxon>Oceanospirillales</taxon>
        <taxon>Oceanospirillaceae</taxon>
        <taxon>Nitrincola</taxon>
    </lineage>
</organism>
<evidence type="ECO:0000313" key="2">
    <source>
        <dbReference type="Proteomes" id="UP000250744"/>
    </source>
</evidence>